<dbReference type="OrthoDB" id="5423599at2759"/>
<protein>
    <submittedName>
        <fullName evidence="1">Uncharacterized protein</fullName>
    </submittedName>
</protein>
<organism evidence="1 2">
    <name type="scientific">Paramecium pentaurelia</name>
    <dbReference type="NCBI Taxonomy" id="43138"/>
    <lineage>
        <taxon>Eukaryota</taxon>
        <taxon>Sar</taxon>
        <taxon>Alveolata</taxon>
        <taxon>Ciliophora</taxon>
        <taxon>Intramacronucleata</taxon>
        <taxon>Oligohymenophorea</taxon>
        <taxon>Peniculida</taxon>
        <taxon>Parameciidae</taxon>
        <taxon>Paramecium</taxon>
    </lineage>
</organism>
<accession>A0A8S1VRK8</accession>
<reference evidence="1" key="1">
    <citation type="submission" date="2021-01" db="EMBL/GenBank/DDBJ databases">
        <authorList>
            <consortium name="Genoscope - CEA"/>
            <person name="William W."/>
        </authorList>
    </citation>
    <scope>NUCLEOTIDE SEQUENCE</scope>
</reference>
<gene>
    <name evidence="1" type="ORF">PPENT_87.1.T0740188</name>
</gene>
<keyword evidence="2" id="KW-1185">Reference proteome</keyword>
<sequence length="180" mass="21387">MEQNIRTFYNSQTQILRGEIQKNLKKFTMQTNLIDQLIQHLSMVIQFKGLNLNQIQVIIGLLYYSSLLKDNVKNWLKILFLLKQSINLYLKKPNIIISLQLDQLIRDLTKILQGNCYVKLLSFDDKFGNQLFWYFSSHFLESTLEMVYRYYLCLNSARNEDTLMIVNQVISMLNRMIMGK</sequence>
<evidence type="ECO:0000313" key="2">
    <source>
        <dbReference type="Proteomes" id="UP000689195"/>
    </source>
</evidence>
<name>A0A8S1VRK8_9CILI</name>
<dbReference type="AlphaFoldDB" id="A0A8S1VRK8"/>
<evidence type="ECO:0000313" key="1">
    <source>
        <dbReference type="EMBL" id="CAD8180568.1"/>
    </source>
</evidence>
<dbReference type="Proteomes" id="UP000689195">
    <property type="component" value="Unassembled WGS sequence"/>
</dbReference>
<comment type="caution">
    <text evidence="1">The sequence shown here is derived from an EMBL/GenBank/DDBJ whole genome shotgun (WGS) entry which is preliminary data.</text>
</comment>
<proteinExistence type="predicted"/>
<dbReference type="EMBL" id="CAJJDO010000074">
    <property type="protein sequence ID" value="CAD8180568.1"/>
    <property type="molecule type" value="Genomic_DNA"/>
</dbReference>